<comment type="caution">
    <text evidence="2">The sequence shown here is derived from an EMBL/GenBank/DDBJ whole genome shotgun (WGS) entry which is preliminary data.</text>
</comment>
<feature type="coiled-coil region" evidence="1">
    <location>
        <begin position="294"/>
        <end position="328"/>
    </location>
</feature>
<accession>A0AAW2GZ75</accession>
<keyword evidence="3" id="KW-1185">Reference proteome</keyword>
<sequence length="367" mass="43102">MSCTTHKSRKVRCVTRHEISTRSESQRSLGASLKQFHFQYSPVVIKLPDPIRKLSQQSCCTSRGGQFKADALSTWAKNQENLRSRLHSNILALGDDGLKNFQREVEAATQKKLRNEFAKEYRMFEAEKKFAVKRNADEIHAKYEEYFKLAQRELKDKLQVELANANRKCNEKLQKAIVRTRMDTTCNVLEVIRPQMNTIVTSLYDELDETCRAQKESMIADFNMIMRKQHLELDARIKEIERKRIEESCILRHELEIRNAMNIIYKFFIEKLRSNSQLKHKHYEKEIKFLGEIIAEQKESMNAVKKKIIKYSNKNKMLQEKVDALAKEFQKVLNFAFNAFPEHADFLSLLNLLSVNNTNEESEQEEN</sequence>
<evidence type="ECO:0000313" key="2">
    <source>
        <dbReference type="EMBL" id="KAL0132595.1"/>
    </source>
</evidence>
<organism evidence="2 3">
    <name type="scientific">Cardiocondyla obscurior</name>
    <dbReference type="NCBI Taxonomy" id="286306"/>
    <lineage>
        <taxon>Eukaryota</taxon>
        <taxon>Metazoa</taxon>
        <taxon>Ecdysozoa</taxon>
        <taxon>Arthropoda</taxon>
        <taxon>Hexapoda</taxon>
        <taxon>Insecta</taxon>
        <taxon>Pterygota</taxon>
        <taxon>Neoptera</taxon>
        <taxon>Endopterygota</taxon>
        <taxon>Hymenoptera</taxon>
        <taxon>Apocrita</taxon>
        <taxon>Aculeata</taxon>
        <taxon>Formicoidea</taxon>
        <taxon>Formicidae</taxon>
        <taxon>Myrmicinae</taxon>
        <taxon>Cardiocondyla</taxon>
    </lineage>
</organism>
<keyword evidence="1" id="KW-0175">Coiled coil</keyword>
<dbReference type="AlphaFoldDB" id="A0AAW2GZ75"/>
<dbReference type="EMBL" id="JADYXP020000001">
    <property type="protein sequence ID" value="KAL0132595.1"/>
    <property type="molecule type" value="Genomic_DNA"/>
</dbReference>
<proteinExistence type="predicted"/>
<evidence type="ECO:0000256" key="1">
    <source>
        <dbReference type="SAM" id="Coils"/>
    </source>
</evidence>
<gene>
    <name evidence="2" type="ORF">PUN28_000390</name>
</gene>
<evidence type="ECO:0000313" key="3">
    <source>
        <dbReference type="Proteomes" id="UP001430953"/>
    </source>
</evidence>
<protein>
    <submittedName>
        <fullName evidence="2">Uncharacterized protein</fullName>
    </submittedName>
</protein>
<feature type="coiled-coil region" evidence="1">
    <location>
        <begin position="148"/>
        <end position="175"/>
    </location>
</feature>
<reference evidence="2 3" key="1">
    <citation type="submission" date="2023-03" db="EMBL/GenBank/DDBJ databases">
        <title>High recombination rates correlate with genetic variation in Cardiocondyla obscurior ants.</title>
        <authorList>
            <person name="Errbii M."/>
        </authorList>
    </citation>
    <scope>NUCLEOTIDE SEQUENCE [LARGE SCALE GENOMIC DNA]</scope>
    <source>
        <strain evidence="2">Alpha-2009</strain>
        <tissue evidence="2">Whole body</tissue>
    </source>
</reference>
<name>A0AAW2GZ75_9HYME</name>
<dbReference type="Proteomes" id="UP001430953">
    <property type="component" value="Unassembled WGS sequence"/>
</dbReference>